<feature type="chain" id="PRO_5038976714" evidence="1">
    <location>
        <begin position="27"/>
        <end position="157"/>
    </location>
</feature>
<evidence type="ECO:0000313" key="2">
    <source>
        <dbReference type="EMBL" id="QGS34211.1"/>
    </source>
</evidence>
<sequence length="157" mass="16578">MSGRIGWVGRVAGAVCLTTLMAASLAACGVSPDERIAGKRWQVTEIYDDPALPRGVPEGTVPPMITFGRESYTGDGACGSFQGTLTWRDEGIVAVGEPQTVREAECDAVARTWDDRLREQLAGEFVVETPDPDLRMTAVGDHPAGESAPGWAAVSGD</sequence>
<accession>A0A6B8TN97</accession>
<dbReference type="PROSITE" id="PS51257">
    <property type="entry name" value="PROKAR_LIPOPROTEIN"/>
    <property type="match status" value="1"/>
</dbReference>
<evidence type="ECO:0000256" key="1">
    <source>
        <dbReference type="SAM" id="SignalP"/>
    </source>
</evidence>
<reference evidence="2 3" key="1">
    <citation type="submission" date="2019-11" db="EMBL/GenBank/DDBJ databases">
        <title>FDA dAtabase for Regulatory Grade micrObial Sequences (FDA-ARGOS): Supporting development and validation of Infectious Disease Dx tests.</title>
        <authorList>
            <person name="Kerrigan L."/>
            <person name="Long C."/>
            <person name="Tallon L."/>
            <person name="Sadzewicz L."/>
            <person name="Vavikolanu K."/>
            <person name="Mehta A."/>
            <person name="Aluvathingal J."/>
            <person name="Nadendla S."/>
            <person name="Yan Y."/>
            <person name="Sichtig H."/>
        </authorList>
    </citation>
    <scope>NUCLEOTIDE SEQUENCE [LARGE SCALE GENOMIC DNA]</scope>
    <source>
        <strain evidence="2 3">FDAARGOS_674</strain>
    </source>
</reference>
<dbReference type="AlphaFoldDB" id="A0A6B8TN97"/>
<protein>
    <submittedName>
        <fullName evidence="2">META domain-containing protein</fullName>
    </submittedName>
</protein>
<evidence type="ECO:0000313" key="3">
    <source>
        <dbReference type="Proteomes" id="UP000426857"/>
    </source>
</evidence>
<dbReference type="EMBL" id="CP046322">
    <property type="protein sequence ID" value="QGS34211.1"/>
    <property type="molecule type" value="Genomic_DNA"/>
</dbReference>
<keyword evidence="1" id="KW-0732">Signal</keyword>
<dbReference type="KEGG" id="cxe:FOB82_03895"/>
<gene>
    <name evidence="2" type="ORF">FOB82_03895</name>
</gene>
<dbReference type="Proteomes" id="UP000426857">
    <property type="component" value="Chromosome"/>
</dbReference>
<proteinExistence type="predicted"/>
<feature type="signal peptide" evidence="1">
    <location>
        <begin position="1"/>
        <end position="26"/>
    </location>
</feature>
<name>A0A6B8TN97_9CORY</name>
<organism evidence="2 3">
    <name type="scientific">Corynebacterium xerosis</name>
    <dbReference type="NCBI Taxonomy" id="1725"/>
    <lineage>
        <taxon>Bacteria</taxon>
        <taxon>Bacillati</taxon>
        <taxon>Actinomycetota</taxon>
        <taxon>Actinomycetes</taxon>
        <taxon>Mycobacteriales</taxon>
        <taxon>Corynebacteriaceae</taxon>
        <taxon>Corynebacterium</taxon>
    </lineage>
</organism>